<evidence type="ECO:0000313" key="1">
    <source>
        <dbReference type="EMBL" id="KAJ8003930.1"/>
    </source>
</evidence>
<reference evidence="1" key="1">
    <citation type="submission" date="2021-05" db="EMBL/GenBank/DDBJ databases">
        <authorList>
            <person name="Pan Q."/>
            <person name="Jouanno E."/>
            <person name="Zahm M."/>
            <person name="Klopp C."/>
            <person name="Cabau C."/>
            <person name="Louis A."/>
            <person name="Berthelot C."/>
            <person name="Parey E."/>
            <person name="Roest Crollius H."/>
            <person name="Montfort J."/>
            <person name="Robinson-Rechavi M."/>
            <person name="Bouchez O."/>
            <person name="Lampietro C."/>
            <person name="Lopez Roques C."/>
            <person name="Donnadieu C."/>
            <person name="Postlethwait J."/>
            <person name="Bobe J."/>
            <person name="Dillon D."/>
            <person name="Chandos A."/>
            <person name="von Hippel F."/>
            <person name="Guiguen Y."/>
        </authorList>
    </citation>
    <scope>NUCLEOTIDE SEQUENCE</scope>
    <source>
        <strain evidence="1">YG-Jan2019</strain>
    </source>
</reference>
<dbReference type="EMBL" id="CM055739">
    <property type="protein sequence ID" value="KAJ8003930.1"/>
    <property type="molecule type" value="Genomic_DNA"/>
</dbReference>
<keyword evidence="2" id="KW-1185">Reference proteome</keyword>
<proteinExistence type="predicted"/>
<protein>
    <submittedName>
        <fullName evidence="1">Uncharacterized protein</fullName>
    </submittedName>
</protein>
<sequence>MQFGLRISQRHHHHYLLPELTSGQQQTNPPPTIQIPPTITTAGVRPHFRSMVCHVWGPRFTRSHGGKHRLRSPGPACLWRPGDQWAPNLDSRARLAICARRRVPARMLPRSHAREREEHSYGSPLTPRTVKTETGIS</sequence>
<evidence type="ECO:0000313" key="2">
    <source>
        <dbReference type="Proteomes" id="UP001157502"/>
    </source>
</evidence>
<name>A0ACC2GK60_DALPE</name>
<dbReference type="Proteomes" id="UP001157502">
    <property type="component" value="Chromosome 12"/>
</dbReference>
<organism evidence="1 2">
    <name type="scientific">Dallia pectoralis</name>
    <name type="common">Alaska blackfish</name>
    <dbReference type="NCBI Taxonomy" id="75939"/>
    <lineage>
        <taxon>Eukaryota</taxon>
        <taxon>Metazoa</taxon>
        <taxon>Chordata</taxon>
        <taxon>Craniata</taxon>
        <taxon>Vertebrata</taxon>
        <taxon>Euteleostomi</taxon>
        <taxon>Actinopterygii</taxon>
        <taxon>Neopterygii</taxon>
        <taxon>Teleostei</taxon>
        <taxon>Protacanthopterygii</taxon>
        <taxon>Esociformes</taxon>
        <taxon>Umbridae</taxon>
        <taxon>Dallia</taxon>
    </lineage>
</organism>
<comment type="caution">
    <text evidence="1">The sequence shown here is derived from an EMBL/GenBank/DDBJ whole genome shotgun (WGS) entry which is preliminary data.</text>
</comment>
<gene>
    <name evidence="1" type="ORF">DPEC_G00153520</name>
</gene>
<accession>A0ACC2GK60</accession>